<dbReference type="Pfam" id="PF13458">
    <property type="entry name" value="Peripla_BP_6"/>
    <property type="match status" value="1"/>
</dbReference>
<comment type="caution">
    <text evidence="7">The sequence shown here is derived from an EMBL/GenBank/DDBJ whole genome shotgun (WGS) entry which is preliminary data.</text>
</comment>
<keyword evidence="2" id="KW-0813">Transport</keyword>
<reference evidence="7 8" key="1">
    <citation type="submission" date="2020-06" db="EMBL/GenBank/DDBJ databases">
        <title>Draft genome of Uliginosibacterium sp. IMCC34675.</title>
        <authorList>
            <person name="Song J."/>
        </authorList>
    </citation>
    <scope>NUCLEOTIDE SEQUENCE [LARGE SCALE GENOMIC DNA]</scope>
    <source>
        <strain evidence="7 8">IMCC34675</strain>
    </source>
</reference>
<dbReference type="PANTHER" id="PTHR30483:SF6">
    <property type="entry name" value="PERIPLASMIC BINDING PROTEIN OF ABC TRANSPORTER FOR NATURAL AMINO ACIDS"/>
    <property type="match status" value="1"/>
</dbReference>
<keyword evidence="8" id="KW-1185">Reference proteome</keyword>
<dbReference type="EMBL" id="JABCSC020000002">
    <property type="protein sequence ID" value="NSL55458.1"/>
    <property type="molecule type" value="Genomic_DNA"/>
</dbReference>
<proteinExistence type="inferred from homology"/>
<comment type="similarity">
    <text evidence="1">Belongs to the leucine-binding protein family.</text>
</comment>
<name>A0ABX2IFL0_9RHOO</name>
<dbReference type="Proteomes" id="UP000778523">
    <property type="component" value="Unassembled WGS sequence"/>
</dbReference>
<gene>
    <name evidence="7" type="ORF">HJ583_010520</name>
</gene>
<evidence type="ECO:0000256" key="1">
    <source>
        <dbReference type="ARBA" id="ARBA00010062"/>
    </source>
</evidence>
<dbReference type="RefSeq" id="WP_170021855.1">
    <property type="nucleotide sequence ID" value="NZ_JABCSC020000002.1"/>
</dbReference>
<dbReference type="InterPro" id="IPR051010">
    <property type="entry name" value="BCAA_transport"/>
</dbReference>
<evidence type="ECO:0000313" key="7">
    <source>
        <dbReference type="EMBL" id="NSL55458.1"/>
    </source>
</evidence>
<dbReference type="SUPFAM" id="SSF53822">
    <property type="entry name" value="Periplasmic binding protein-like I"/>
    <property type="match status" value="1"/>
</dbReference>
<feature type="signal peptide" evidence="5">
    <location>
        <begin position="1"/>
        <end position="20"/>
    </location>
</feature>
<evidence type="ECO:0000256" key="3">
    <source>
        <dbReference type="ARBA" id="ARBA00022729"/>
    </source>
</evidence>
<feature type="chain" id="PRO_5047072604" evidence="5">
    <location>
        <begin position="21"/>
        <end position="368"/>
    </location>
</feature>
<protein>
    <submittedName>
        <fullName evidence="7">ABC transporter substrate-binding protein</fullName>
    </submittedName>
</protein>
<evidence type="ECO:0000259" key="6">
    <source>
        <dbReference type="Pfam" id="PF13458"/>
    </source>
</evidence>
<dbReference type="PROSITE" id="PS51257">
    <property type="entry name" value="PROKAR_LIPOPROTEIN"/>
    <property type="match status" value="1"/>
</dbReference>
<keyword evidence="3 5" id="KW-0732">Signal</keyword>
<keyword evidence="4" id="KW-0029">Amino-acid transport</keyword>
<sequence>MRGLRVVLALLVVCALSACGDSDKIRIGFLGGLSGRYQDLGNAGRDGATLAVEMRNAQGGVGGRLVELVARDDEQDATQARRALDDLVAMQVAAVVGPMTSSVAVAVAPRLAQTGTVMLGVHTTTTELTGKDDMFFRVIDDTNKYASEVARFHYQRRNVRQVAILYDLANVDYSASWVADYKRTIEGLGGAVVRSISFDSHYERKYDDMARTLLDVAPDMVVIVANAVDTAEIVGKLRGQNERVQLAGCGWANTERLLENGGKQIEGLLLEEYVDLEDFSRVYQDFREAYVQRFKKEPSYGASMAYEAANIVMDALSHNPDPRQLKQTLLSVGSFRGVQGNIRFDPYGDVQRSVFFAEVRDGRFQRLR</sequence>
<evidence type="ECO:0000256" key="2">
    <source>
        <dbReference type="ARBA" id="ARBA00022448"/>
    </source>
</evidence>
<feature type="domain" description="Leucine-binding protein" evidence="6">
    <location>
        <begin position="24"/>
        <end position="362"/>
    </location>
</feature>
<dbReference type="PRINTS" id="PR00337">
    <property type="entry name" value="LEUILEVALBP"/>
</dbReference>
<accession>A0ABX2IFL0</accession>
<organism evidence="7 8">
    <name type="scientific">Uliginosibacterium aquaticum</name>
    <dbReference type="NCBI Taxonomy" id="2731212"/>
    <lineage>
        <taxon>Bacteria</taxon>
        <taxon>Pseudomonadati</taxon>
        <taxon>Pseudomonadota</taxon>
        <taxon>Betaproteobacteria</taxon>
        <taxon>Rhodocyclales</taxon>
        <taxon>Zoogloeaceae</taxon>
        <taxon>Uliginosibacterium</taxon>
    </lineage>
</organism>
<dbReference type="Gene3D" id="3.40.50.2300">
    <property type="match status" value="2"/>
</dbReference>
<dbReference type="InterPro" id="IPR028081">
    <property type="entry name" value="Leu-bd"/>
</dbReference>
<evidence type="ECO:0000256" key="5">
    <source>
        <dbReference type="SAM" id="SignalP"/>
    </source>
</evidence>
<dbReference type="InterPro" id="IPR028082">
    <property type="entry name" value="Peripla_BP_I"/>
</dbReference>
<dbReference type="PANTHER" id="PTHR30483">
    <property type="entry name" value="LEUCINE-SPECIFIC-BINDING PROTEIN"/>
    <property type="match status" value="1"/>
</dbReference>
<dbReference type="InterPro" id="IPR000709">
    <property type="entry name" value="Leu_Ile_Val-bd"/>
</dbReference>
<evidence type="ECO:0000256" key="4">
    <source>
        <dbReference type="ARBA" id="ARBA00022970"/>
    </source>
</evidence>
<evidence type="ECO:0000313" key="8">
    <source>
        <dbReference type="Proteomes" id="UP000778523"/>
    </source>
</evidence>